<dbReference type="SMART" id="SM00849">
    <property type="entry name" value="Lactamase_B"/>
    <property type="match status" value="1"/>
</dbReference>
<evidence type="ECO:0000256" key="2">
    <source>
        <dbReference type="SAM" id="SignalP"/>
    </source>
</evidence>
<feature type="signal peptide" evidence="2">
    <location>
        <begin position="1"/>
        <end position="24"/>
    </location>
</feature>
<dbReference type="PROSITE" id="PS51318">
    <property type="entry name" value="TAT"/>
    <property type="match status" value="1"/>
</dbReference>
<dbReference type="PANTHER" id="PTHR42951">
    <property type="entry name" value="METALLO-BETA-LACTAMASE DOMAIN-CONTAINING"/>
    <property type="match status" value="1"/>
</dbReference>
<protein>
    <submittedName>
        <fullName evidence="4">Glyoxylase, beta-lactamase superfamily II</fullName>
    </submittedName>
</protein>
<dbReference type="EMBL" id="FMZW01000045">
    <property type="protein sequence ID" value="SDF13197.1"/>
    <property type="molecule type" value="Genomic_DNA"/>
</dbReference>
<evidence type="ECO:0000256" key="1">
    <source>
        <dbReference type="ARBA" id="ARBA00005250"/>
    </source>
</evidence>
<dbReference type="PANTHER" id="PTHR42951:SF4">
    <property type="entry name" value="ACYL-COENZYME A THIOESTERASE MBLAC2"/>
    <property type="match status" value="1"/>
</dbReference>
<feature type="domain" description="Metallo-beta-lactamase" evidence="3">
    <location>
        <begin position="71"/>
        <end position="254"/>
    </location>
</feature>
<evidence type="ECO:0000259" key="3">
    <source>
        <dbReference type="SMART" id="SM00849"/>
    </source>
</evidence>
<dbReference type="CDD" id="cd16282">
    <property type="entry name" value="metallo-hydrolase-like_MBL-fold"/>
    <property type="match status" value="1"/>
</dbReference>
<dbReference type="SUPFAM" id="SSF56281">
    <property type="entry name" value="Metallo-hydrolase/oxidoreductase"/>
    <property type="match status" value="1"/>
</dbReference>
<evidence type="ECO:0000313" key="4">
    <source>
        <dbReference type="EMBL" id="SDF13197.1"/>
    </source>
</evidence>
<proteinExistence type="inferred from homology"/>
<dbReference type="InterPro" id="IPR001279">
    <property type="entry name" value="Metallo-B-lactamas"/>
</dbReference>
<name>A0A1G7IKE0_9BRAD</name>
<keyword evidence="2" id="KW-0732">Signal</keyword>
<dbReference type="Pfam" id="PF00753">
    <property type="entry name" value="Lactamase_B"/>
    <property type="match status" value="1"/>
</dbReference>
<dbReference type="GO" id="GO:0017001">
    <property type="term" value="P:antibiotic catabolic process"/>
    <property type="evidence" value="ECO:0007669"/>
    <property type="project" value="UniProtKB-ARBA"/>
</dbReference>
<dbReference type="Gene3D" id="3.60.15.10">
    <property type="entry name" value="Ribonuclease Z/Hydroxyacylglutathione hydrolase-like"/>
    <property type="match status" value="1"/>
</dbReference>
<organism evidence="4 5">
    <name type="scientific">Bradyrhizobium brasilense</name>
    <dbReference type="NCBI Taxonomy" id="1419277"/>
    <lineage>
        <taxon>Bacteria</taxon>
        <taxon>Pseudomonadati</taxon>
        <taxon>Pseudomonadota</taxon>
        <taxon>Alphaproteobacteria</taxon>
        <taxon>Hyphomicrobiales</taxon>
        <taxon>Nitrobacteraceae</taxon>
        <taxon>Bradyrhizobium</taxon>
    </lineage>
</organism>
<dbReference type="Proteomes" id="UP000199245">
    <property type="component" value="Unassembled WGS sequence"/>
</dbReference>
<sequence length="322" mass="34405">MISRQHSISRRGFCLCCIGGAASAAAGAWLTPRQAFAEARGIVSLIKDSAASATIVTHKLRGNICALEGSGGTVAVLTGPDGKVLIDAGIAVSRPQMTKALAELGAEPITHLINTHWHFDHTDGNAWLNAAGAKIIAQDNTRKYLSQVQRVEEWDYNFLALPPAALPTETFADERSLKLNGSTIALKHYGPAHTDSDISVRFPEANVAHLGDTFWNGIYPFIDYSTGGSIDGMIAASDANLAATNEETIIIAGHGKALGTRAELREFRDMLAGIRDNVAALKKQGRSRDETVAAKPTAAFDAKFGNFVIDPAFFTRLVYEGV</sequence>
<feature type="chain" id="PRO_5011506429" evidence="2">
    <location>
        <begin position="25"/>
        <end position="322"/>
    </location>
</feature>
<dbReference type="InterPro" id="IPR036866">
    <property type="entry name" value="RibonucZ/Hydroxyglut_hydro"/>
</dbReference>
<gene>
    <name evidence="4" type="ORF">SAMN05216337_104568</name>
</gene>
<dbReference type="RefSeq" id="WP_092088781.1">
    <property type="nucleotide sequence ID" value="NZ_FMZW01000045.1"/>
</dbReference>
<comment type="similarity">
    <text evidence="1">Belongs to the metallo-beta-lactamase superfamily. Class-B beta-lactamase family.</text>
</comment>
<dbReference type="InterPro" id="IPR050855">
    <property type="entry name" value="NDM-1-like"/>
</dbReference>
<evidence type="ECO:0000313" key="5">
    <source>
        <dbReference type="Proteomes" id="UP000199245"/>
    </source>
</evidence>
<dbReference type="InterPro" id="IPR006311">
    <property type="entry name" value="TAT_signal"/>
</dbReference>
<accession>A0A1G7IKE0</accession>
<dbReference type="AlphaFoldDB" id="A0A1G7IKE0"/>
<reference evidence="4 5" key="1">
    <citation type="submission" date="2016-10" db="EMBL/GenBank/DDBJ databases">
        <authorList>
            <person name="de Groot N.N."/>
        </authorList>
    </citation>
    <scope>NUCLEOTIDE SEQUENCE [LARGE SCALE GENOMIC DNA]</scope>
    <source>
        <strain evidence="4 5">R5</strain>
    </source>
</reference>